<evidence type="ECO:0000259" key="6">
    <source>
        <dbReference type="PROSITE" id="PS50093"/>
    </source>
</evidence>
<reference evidence="7 8" key="1">
    <citation type="submission" date="2018-01" db="EMBL/GenBank/DDBJ databases">
        <title>Draft genome sequence of Salinispora sp. 13K206.</title>
        <authorList>
            <person name="Sahin N."/>
            <person name="Saygin H."/>
            <person name="Ay H."/>
        </authorList>
    </citation>
    <scope>NUCLEOTIDE SEQUENCE [LARGE SCALE GENOMIC DNA]</scope>
    <source>
        <strain evidence="7 8">13K206</strain>
    </source>
</reference>
<protein>
    <recommendedName>
        <fullName evidence="6">PKD domain-containing protein</fullName>
    </recommendedName>
</protein>
<dbReference type="InterPro" id="IPR023828">
    <property type="entry name" value="Peptidase_S8_Ser-AS"/>
</dbReference>
<dbReference type="SMART" id="SM00089">
    <property type="entry name" value="PKD"/>
    <property type="match status" value="2"/>
</dbReference>
<dbReference type="InterPro" id="IPR000601">
    <property type="entry name" value="PKD_dom"/>
</dbReference>
<feature type="signal peptide" evidence="5">
    <location>
        <begin position="1"/>
        <end position="30"/>
    </location>
</feature>
<feature type="domain" description="PKD" evidence="6">
    <location>
        <begin position="107"/>
        <end position="161"/>
    </location>
</feature>
<dbReference type="InterPro" id="IPR036852">
    <property type="entry name" value="Peptidase_S8/S53_dom_sf"/>
</dbReference>
<dbReference type="GO" id="GO:0006508">
    <property type="term" value="P:proteolysis"/>
    <property type="evidence" value="ECO:0007669"/>
    <property type="project" value="UniProtKB-KW"/>
</dbReference>
<dbReference type="Pfam" id="PF00082">
    <property type="entry name" value="Peptidase_S8"/>
    <property type="match status" value="1"/>
</dbReference>
<dbReference type="CDD" id="cd00306">
    <property type="entry name" value="Peptidases_S8_S53"/>
    <property type="match status" value="1"/>
</dbReference>
<accession>A0A2W2CXD9</accession>
<name>A0A2W2CXD9_9ACTN</name>
<evidence type="ECO:0000256" key="3">
    <source>
        <dbReference type="ARBA" id="ARBA00022825"/>
    </source>
</evidence>
<dbReference type="PROSITE" id="PS51892">
    <property type="entry name" value="SUBTILASE"/>
    <property type="match status" value="1"/>
</dbReference>
<dbReference type="Gene3D" id="2.60.120.380">
    <property type="match status" value="1"/>
</dbReference>
<keyword evidence="3 4" id="KW-0720">Serine protease</keyword>
<feature type="active site" description="Charge relay system" evidence="4">
    <location>
        <position position="637"/>
    </location>
</feature>
<gene>
    <name evidence="7" type="ORF">C1I99_01675</name>
</gene>
<dbReference type="AlphaFoldDB" id="A0A2W2CXD9"/>
<dbReference type="GO" id="GO:0004252">
    <property type="term" value="F:serine-type endopeptidase activity"/>
    <property type="evidence" value="ECO:0007669"/>
    <property type="project" value="UniProtKB-UniRule"/>
</dbReference>
<evidence type="ECO:0000313" key="8">
    <source>
        <dbReference type="Proteomes" id="UP000248749"/>
    </source>
</evidence>
<dbReference type="GO" id="GO:0005975">
    <property type="term" value="P:carbohydrate metabolic process"/>
    <property type="evidence" value="ECO:0007669"/>
    <property type="project" value="UniProtKB-ARBA"/>
</dbReference>
<dbReference type="Gene3D" id="2.60.40.10">
    <property type="entry name" value="Immunoglobulins"/>
    <property type="match status" value="1"/>
</dbReference>
<dbReference type="InterPro" id="IPR015500">
    <property type="entry name" value="Peptidase_S8_subtilisin-rel"/>
</dbReference>
<dbReference type="CDD" id="cd00146">
    <property type="entry name" value="PKD"/>
    <property type="match status" value="2"/>
</dbReference>
<organism evidence="7 8">
    <name type="scientific">Micromonospora deserti</name>
    <dbReference type="NCBI Taxonomy" id="2070366"/>
    <lineage>
        <taxon>Bacteria</taxon>
        <taxon>Bacillati</taxon>
        <taxon>Actinomycetota</taxon>
        <taxon>Actinomycetes</taxon>
        <taxon>Micromonosporales</taxon>
        <taxon>Micromonosporaceae</taxon>
        <taxon>Micromonospora</taxon>
    </lineage>
</organism>
<dbReference type="InterPro" id="IPR022409">
    <property type="entry name" value="PKD/Chitinase_dom"/>
</dbReference>
<dbReference type="PROSITE" id="PS50093">
    <property type="entry name" value="PKD"/>
    <property type="match status" value="1"/>
</dbReference>
<comment type="similarity">
    <text evidence="4">Belongs to the peptidase S8 family.</text>
</comment>
<keyword evidence="8" id="KW-1185">Reference proteome</keyword>
<dbReference type="Proteomes" id="UP000248749">
    <property type="component" value="Unassembled WGS sequence"/>
</dbReference>
<evidence type="ECO:0000256" key="5">
    <source>
        <dbReference type="SAM" id="SignalP"/>
    </source>
</evidence>
<evidence type="ECO:0000256" key="2">
    <source>
        <dbReference type="ARBA" id="ARBA00022801"/>
    </source>
</evidence>
<dbReference type="SUPFAM" id="SSF49299">
    <property type="entry name" value="PKD domain"/>
    <property type="match status" value="1"/>
</dbReference>
<keyword evidence="1 4" id="KW-0645">Protease</keyword>
<evidence type="ECO:0000256" key="1">
    <source>
        <dbReference type="ARBA" id="ARBA00022670"/>
    </source>
</evidence>
<evidence type="ECO:0000313" key="7">
    <source>
        <dbReference type="EMBL" id="PZG02591.1"/>
    </source>
</evidence>
<comment type="caution">
    <text evidence="7">The sequence shown here is derived from an EMBL/GenBank/DDBJ whole genome shotgun (WGS) entry which is preliminary data.</text>
</comment>
<feature type="active site" description="Charge relay system" evidence="4">
    <location>
        <position position="486"/>
    </location>
</feature>
<dbReference type="PROSITE" id="PS00138">
    <property type="entry name" value="SUBTILASE_SER"/>
    <property type="match status" value="1"/>
</dbReference>
<evidence type="ECO:0000256" key="4">
    <source>
        <dbReference type="PROSITE-ProRule" id="PRU01240"/>
    </source>
</evidence>
<feature type="active site" description="Charge relay system" evidence="4">
    <location>
        <position position="378"/>
    </location>
</feature>
<proteinExistence type="inferred from homology"/>
<sequence length="1190" mass="122425">MSTTTRGALVATTVATLALLLAIPPGTAGAATSAAIRIATVDGKPVKNGKVTAPLSGTVPVAGTADLSATAPAPAPAPLVADAGDSEFVAAGERAVLLGSAYGGTAPYQFSWSSPNGKLIGPDASSTELDTTGLAAGSYPVTLTVRDAAGKSASDVVRVAVYQASKRTLLDRTESDLTPGTVATGERLEFGFTVPAGTRRITVDLSFSNALNDYDLEVHDPTGARVASSGASAGRPEQAVVASPAAGDWRAVAVKFATVPPEEVRVVVTGETGDPDPRPEVVSGGPYAFATGAEQALRGTVRGGTEPVTAGWDLDGDGVFETAGASVTAHLPEGRHLVTLKATDAAGLERRETTSVLVADAAVIATKTTPLTVIGIADTGINPYHLEFSARTYPDPDVLALTRDFTRHPSEYIPGYPKDAKPLNITLGRGYFPPEDGKVWSGNTTIQAGRMYWVPGTKIIGAVDAGGSTGVTSSDDPHPILDDNGHGSGSASVSAGNRYGYCPTCLLVVVEALDESVVAQLPWVDISSNSFGYVGGAPVGPVSNGQEVTKRAAERGQTTLFAAGNGVGNAFDVPVSTWHSDQTGPDWNITVGAIRRDNQRAIVGDGIPVHLSSWGDGNLPSACRTGTVGQCAFGGTSAATPYTAGVFGTVLSEVRAAVGDGAAGQRPGQAVAVGVPRAESVYLTDGRLTRDELRQAVLKSALPLGQGNTGLPYAYPLTAPYTGEPNVLFEGYGAATPAAAQRAVAVLLGEAQLPERPFEDQFFAYDRAVRDTLWGGFDRDGDGTGDSAALASGLDLALADVATSAGALAVLQKVAAAAAPAAQSTLQPLGDNTLSYWLHRRLASTPGATGCAASHNEQYLDRTNSTGDLEPCFESRVTSVVAAYRPVGIFASTDTLDAPLAAESTVNVELYLAGETPTVIRPVGVLVATDREIGKGEGLAQPVLASGPGGAACATLGESCWTRYAFSFRTARPAFTGEQLTFQVQLLGARSWAFGFEGEHASRVRITPAPLPPTGLDFGVTVDSPADGTTVSEGDTVLAGGRYAFPDLGEDPTGAGDHPSGRRVEVSIDDASFGDPVEAKLNLATGTWSVPIGTVPVGEHTVYARARMDNTTSAVTASAFTVAPDAIVQWQVVDANSPADPAAWRAATGLTEWTFSVDTGAYRPGPKMILVRLVEQGIETARDSARITTK</sequence>
<dbReference type="InterPro" id="IPR035986">
    <property type="entry name" value="PKD_dom_sf"/>
</dbReference>
<feature type="chain" id="PRO_5015934979" description="PKD domain-containing protein" evidence="5">
    <location>
        <begin position="31"/>
        <end position="1190"/>
    </location>
</feature>
<dbReference type="InterPro" id="IPR000209">
    <property type="entry name" value="Peptidase_S8/S53_dom"/>
</dbReference>
<dbReference type="Gene3D" id="3.40.50.200">
    <property type="entry name" value="Peptidase S8/S53 domain"/>
    <property type="match status" value="1"/>
</dbReference>
<dbReference type="PRINTS" id="PR00723">
    <property type="entry name" value="SUBTILISIN"/>
</dbReference>
<keyword evidence="2 4" id="KW-0378">Hydrolase</keyword>
<keyword evidence="5" id="KW-0732">Signal</keyword>
<dbReference type="SUPFAM" id="SSF52743">
    <property type="entry name" value="Subtilisin-like"/>
    <property type="match status" value="1"/>
</dbReference>
<dbReference type="InterPro" id="IPR013783">
    <property type="entry name" value="Ig-like_fold"/>
</dbReference>
<dbReference type="EMBL" id="POUB01000006">
    <property type="protein sequence ID" value="PZG02591.1"/>
    <property type="molecule type" value="Genomic_DNA"/>
</dbReference>